<evidence type="ECO:0000313" key="2">
    <source>
        <dbReference type="Proteomes" id="UP000464956"/>
    </source>
</evidence>
<dbReference type="EMBL" id="LR743532">
    <property type="protein sequence ID" value="CAA2409751.1"/>
    <property type="molecule type" value="Genomic_DNA"/>
</dbReference>
<accession>A0A679KD12</accession>
<evidence type="ECO:0000313" key="1">
    <source>
        <dbReference type="EMBL" id="CAA2409751.1"/>
    </source>
</evidence>
<proteinExistence type="predicted"/>
<protein>
    <submittedName>
        <fullName evidence="1">Uncharacterized protein</fullName>
    </submittedName>
</protein>
<dbReference type="Proteomes" id="UP000464956">
    <property type="component" value="Chromosome"/>
</dbReference>
<keyword evidence="2" id="KW-1185">Reference proteome</keyword>
<dbReference type="GeneID" id="62676367"/>
<sequence length="134" mass="14769">MKIFDPNAIVPYEVAPLPEDEANQAVTSRDQGRRSAGLLSMLASEQEKFLHQLAVDRADKTWLETNTPMGTVFEVLGVAHMVVSLPHYIKTPERPGWGPMLVNVMAPDGRGGIDRSVLSCTQLRAMLEPGFVRP</sequence>
<dbReference type="RefSeq" id="YP_009997004.1">
    <property type="nucleotide sequence ID" value="NC_052967.1"/>
</dbReference>
<name>A0A679KD12_9CAUD</name>
<reference evidence="1" key="1">
    <citation type="submission" date="2019-12" db="EMBL/GenBank/DDBJ databases">
        <authorList>
            <person name="Ansaldi M."/>
            <person name="Clavijo F."/>
        </authorList>
    </citation>
    <scope>NUCLEOTIDE SEQUENCE [LARGE SCALE GENOMIC DNA]</scope>
</reference>
<organism evidence="1 2">
    <name type="scientific">Xanthomonas phage Bosa</name>
    <dbReference type="NCBI Taxonomy" id="2674976"/>
    <lineage>
        <taxon>Viruses</taxon>
        <taxon>Duplodnaviria</taxon>
        <taxon>Heunggongvirae</taxon>
        <taxon>Uroviricota</taxon>
        <taxon>Caudoviricetes</taxon>
        <taxon>Mesyanzhinovviridae</taxon>
        <taxon>Bradleyvirinae</taxon>
        <taxon>Bosavirus</taxon>
        <taxon>Bosavirus bosa</taxon>
    </lineage>
</organism>
<dbReference type="KEGG" id="vg:62676367"/>